<dbReference type="CDD" id="cd12148">
    <property type="entry name" value="fungal_TF_MHR"/>
    <property type="match status" value="1"/>
</dbReference>
<dbReference type="AlphaFoldDB" id="A0A6A6F5M5"/>
<evidence type="ECO:0008006" key="7">
    <source>
        <dbReference type="Google" id="ProtNLM"/>
    </source>
</evidence>
<feature type="region of interest" description="Disordered" evidence="4">
    <location>
        <begin position="117"/>
        <end position="136"/>
    </location>
</feature>
<dbReference type="EMBL" id="ML992688">
    <property type="protein sequence ID" value="KAF2209142.1"/>
    <property type="molecule type" value="Genomic_DNA"/>
</dbReference>
<evidence type="ECO:0000256" key="3">
    <source>
        <dbReference type="ARBA" id="ARBA00023242"/>
    </source>
</evidence>
<protein>
    <recommendedName>
        <fullName evidence="7">Transcription factor domain-containing protein</fullName>
    </recommendedName>
</protein>
<dbReference type="Proteomes" id="UP000799539">
    <property type="component" value="Unassembled WGS sequence"/>
</dbReference>
<keyword evidence="2" id="KW-0804">Transcription</keyword>
<name>A0A6A6F5M5_9PEZI</name>
<proteinExistence type="predicted"/>
<keyword evidence="1" id="KW-0805">Transcription regulation</keyword>
<feature type="compositionally biased region" description="Polar residues" evidence="4">
    <location>
        <begin position="78"/>
        <end position="88"/>
    </location>
</feature>
<dbReference type="PANTHER" id="PTHR47840:SF1">
    <property type="entry name" value="ZN(II)2CYS6 TRANSCRIPTION FACTOR (EUROFUNG)"/>
    <property type="match status" value="1"/>
</dbReference>
<evidence type="ECO:0000313" key="6">
    <source>
        <dbReference type="Proteomes" id="UP000799539"/>
    </source>
</evidence>
<keyword evidence="6" id="KW-1185">Reference proteome</keyword>
<sequence>MSDSSPRPAKKMRKGTRSCLECRKRKSLNGTVAWLQRTLPSGTSGRVGSGPSLHVATPDARDHHLSTTRVADGATRGSVDSSHSSNETGDAASPFGAEPAYLHSLFNNHVLSTADRAGEQHRLHPTTESRTPDAVEHYPVDLCSQVPSLDDVRVVVTSAADWWTIHNAVLSPLSVDSKQALIDAHPHHQTPVPSSAKTAAWLVYFAITLLQLPRNFDSTELSTIADPGRLVQRIFTHVNDFISADLPLQTRDGIECAIVLAKLSSYLGRPRKAWLLTRRAVTFAQLLNLDRARRRCTRARASNSTDSFKLRKLEANATVWESLTGLDRFLSLLLHLPVAAPSSLSQREQAAPRDAQNTLQHMMGEQAYIANRICYRDQLDSERDAEEETASIVEDLAKLEQTQSATWWNLDRSGIHDICTATPVLLQMTHRYMAIRAHLPYLFKAKDNAKFGNNALACMQACRDVLRRYFAVRTRLAEGVFLSRACEIQVFLACVVLLLHRDRSSEYLPPTDSWESDATLLNNTKIAISKAAAGASDSFTEMLVSALDQIEHCLEAVDGSRVVQLRVPLLGAISISRSAPESIPLEIPTVPFWAIPPTMSSETLGIDEAIWDWPRDMEALDDELAFWSVDTSFHGIPPT</sequence>
<accession>A0A6A6F5M5</accession>
<evidence type="ECO:0000256" key="4">
    <source>
        <dbReference type="SAM" id="MobiDB-lite"/>
    </source>
</evidence>
<organism evidence="5 6">
    <name type="scientific">Cercospora zeae-maydis SCOH1-5</name>
    <dbReference type="NCBI Taxonomy" id="717836"/>
    <lineage>
        <taxon>Eukaryota</taxon>
        <taxon>Fungi</taxon>
        <taxon>Dikarya</taxon>
        <taxon>Ascomycota</taxon>
        <taxon>Pezizomycotina</taxon>
        <taxon>Dothideomycetes</taxon>
        <taxon>Dothideomycetidae</taxon>
        <taxon>Mycosphaerellales</taxon>
        <taxon>Mycosphaerellaceae</taxon>
        <taxon>Cercospora</taxon>
    </lineage>
</organism>
<evidence type="ECO:0000313" key="5">
    <source>
        <dbReference type="EMBL" id="KAF2209142.1"/>
    </source>
</evidence>
<feature type="region of interest" description="Disordered" evidence="4">
    <location>
        <begin position="34"/>
        <end position="96"/>
    </location>
</feature>
<dbReference type="OrthoDB" id="5392779at2759"/>
<reference evidence="5" key="1">
    <citation type="journal article" date="2020" name="Stud. Mycol.">
        <title>101 Dothideomycetes genomes: a test case for predicting lifestyles and emergence of pathogens.</title>
        <authorList>
            <person name="Haridas S."/>
            <person name="Albert R."/>
            <person name="Binder M."/>
            <person name="Bloem J."/>
            <person name="Labutti K."/>
            <person name="Salamov A."/>
            <person name="Andreopoulos B."/>
            <person name="Baker S."/>
            <person name="Barry K."/>
            <person name="Bills G."/>
            <person name="Bluhm B."/>
            <person name="Cannon C."/>
            <person name="Castanera R."/>
            <person name="Culley D."/>
            <person name="Daum C."/>
            <person name="Ezra D."/>
            <person name="Gonzalez J."/>
            <person name="Henrissat B."/>
            <person name="Kuo A."/>
            <person name="Liang C."/>
            <person name="Lipzen A."/>
            <person name="Lutzoni F."/>
            <person name="Magnuson J."/>
            <person name="Mondo S."/>
            <person name="Nolan M."/>
            <person name="Ohm R."/>
            <person name="Pangilinan J."/>
            <person name="Park H.-J."/>
            <person name="Ramirez L."/>
            <person name="Alfaro M."/>
            <person name="Sun H."/>
            <person name="Tritt A."/>
            <person name="Yoshinaga Y."/>
            <person name="Zwiers L.-H."/>
            <person name="Turgeon B."/>
            <person name="Goodwin S."/>
            <person name="Spatafora J."/>
            <person name="Crous P."/>
            <person name="Grigoriev I."/>
        </authorList>
    </citation>
    <scope>NUCLEOTIDE SEQUENCE</scope>
    <source>
        <strain evidence="5">SCOH1-5</strain>
    </source>
</reference>
<dbReference type="PANTHER" id="PTHR47840">
    <property type="entry name" value="ZN(II)2CYS6 TRANSCRIPTION FACTOR (EUROFUNG)-RELATED"/>
    <property type="match status" value="1"/>
</dbReference>
<gene>
    <name evidence="5" type="ORF">CERZMDRAFT_100659</name>
</gene>
<evidence type="ECO:0000256" key="2">
    <source>
        <dbReference type="ARBA" id="ARBA00023163"/>
    </source>
</evidence>
<evidence type="ECO:0000256" key="1">
    <source>
        <dbReference type="ARBA" id="ARBA00023015"/>
    </source>
</evidence>
<keyword evidence="3" id="KW-0539">Nucleus</keyword>